<comment type="caution">
    <text evidence="1">The sequence shown here is derived from an EMBL/GenBank/DDBJ whole genome shotgun (WGS) entry which is preliminary data.</text>
</comment>
<dbReference type="Proteomes" id="UP000691718">
    <property type="component" value="Unassembled WGS sequence"/>
</dbReference>
<evidence type="ECO:0000313" key="2">
    <source>
        <dbReference type="Proteomes" id="UP000691718"/>
    </source>
</evidence>
<reference evidence="1" key="1">
    <citation type="submission" date="2021-04" db="EMBL/GenBank/DDBJ databases">
        <authorList>
            <person name="Tunstrom K."/>
        </authorList>
    </citation>
    <scope>NUCLEOTIDE SEQUENCE</scope>
</reference>
<dbReference type="EMBL" id="CAJQZP010001129">
    <property type="protein sequence ID" value="CAG5019368.1"/>
    <property type="molecule type" value="Genomic_DNA"/>
</dbReference>
<keyword evidence="2" id="KW-1185">Reference proteome</keyword>
<dbReference type="AlphaFoldDB" id="A0A8S3XDC1"/>
<gene>
    <name evidence="1" type="ORF">PAPOLLO_LOCUS17051</name>
</gene>
<accession>A0A8S3XDC1</accession>
<name>A0A8S3XDC1_PARAO</name>
<dbReference type="OrthoDB" id="7451571at2759"/>
<evidence type="ECO:0000313" key="1">
    <source>
        <dbReference type="EMBL" id="CAG5019368.1"/>
    </source>
</evidence>
<protein>
    <submittedName>
        <fullName evidence="1">(apollo) hypothetical protein</fullName>
    </submittedName>
</protein>
<proteinExistence type="predicted"/>
<organism evidence="1 2">
    <name type="scientific">Parnassius apollo</name>
    <name type="common">Apollo butterfly</name>
    <name type="synonym">Papilio apollo</name>
    <dbReference type="NCBI Taxonomy" id="110799"/>
    <lineage>
        <taxon>Eukaryota</taxon>
        <taxon>Metazoa</taxon>
        <taxon>Ecdysozoa</taxon>
        <taxon>Arthropoda</taxon>
        <taxon>Hexapoda</taxon>
        <taxon>Insecta</taxon>
        <taxon>Pterygota</taxon>
        <taxon>Neoptera</taxon>
        <taxon>Endopterygota</taxon>
        <taxon>Lepidoptera</taxon>
        <taxon>Glossata</taxon>
        <taxon>Ditrysia</taxon>
        <taxon>Papilionoidea</taxon>
        <taxon>Papilionidae</taxon>
        <taxon>Parnassiinae</taxon>
        <taxon>Parnassini</taxon>
        <taxon>Parnassius</taxon>
        <taxon>Parnassius</taxon>
    </lineage>
</organism>
<sequence>MATQTPVRERWLPRFSPSLMRLEELINSRTYFAAYAVSLPALCGSLLKPMTLGQWFLGAITLRIRSRESQELSLKSLLFALAWLVKAMQEDNPPCIHSSGVTIYTWIVSSTCDDCMMNTLLNTSDETMFEYRFHRGDSFSEYLRFNCGLVRLHFRSCTRDSSISTVSCYLQPEALRTIGKHSFLTSTSAGKMICVEVRVSVGTHYRIGGLHRG</sequence>